<dbReference type="Pfam" id="PF01835">
    <property type="entry name" value="MG2"/>
    <property type="match status" value="1"/>
</dbReference>
<dbReference type="SMART" id="SM01360">
    <property type="entry name" value="A2M"/>
    <property type="match status" value="1"/>
</dbReference>
<keyword evidence="4" id="KW-1133">Transmembrane helix</keyword>
<feature type="domain" description="Alpha-2-macroglobulin" evidence="6">
    <location>
        <begin position="1293"/>
        <end position="1383"/>
    </location>
</feature>
<organism evidence="7 8">
    <name type="scientific">Panacagrimonas perspica</name>
    <dbReference type="NCBI Taxonomy" id="381431"/>
    <lineage>
        <taxon>Bacteria</taxon>
        <taxon>Pseudomonadati</taxon>
        <taxon>Pseudomonadota</taxon>
        <taxon>Gammaproteobacteria</taxon>
        <taxon>Nevskiales</taxon>
        <taxon>Nevskiaceae</taxon>
        <taxon>Panacagrimonas</taxon>
    </lineage>
</organism>
<protein>
    <recommendedName>
        <fullName evidence="9">Alpha-2-macroglobulin family protein</fullName>
    </recommendedName>
</protein>
<dbReference type="SUPFAM" id="SSF48239">
    <property type="entry name" value="Terpenoid cyclases/Protein prenyltransferases"/>
    <property type="match status" value="1"/>
</dbReference>
<dbReference type="Gene3D" id="1.50.10.20">
    <property type="match status" value="1"/>
</dbReference>
<dbReference type="InterPro" id="IPR041203">
    <property type="entry name" value="Bact_A2M_MG5"/>
</dbReference>
<accession>A0A4R7P3V0</accession>
<keyword evidence="4" id="KW-0472">Membrane</keyword>
<evidence type="ECO:0000259" key="6">
    <source>
        <dbReference type="SMART" id="SM01360"/>
    </source>
</evidence>
<dbReference type="CDD" id="cd02891">
    <property type="entry name" value="A2M_like"/>
    <property type="match status" value="1"/>
</dbReference>
<gene>
    <name evidence="7" type="ORF">DFR24_2825</name>
</gene>
<dbReference type="InterPro" id="IPR001599">
    <property type="entry name" value="Macroglobln_a2"/>
</dbReference>
<evidence type="ECO:0000256" key="4">
    <source>
        <dbReference type="SAM" id="Phobius"/>
    </source>
</evidence>
<keyword evidence="4" id="KW-0812">Transmembrane</keyword>
<dbReference type="InterPro" id="IPR008930">
    <property type="entry name" value="Terpenoid_cyclase/PrenylTrfase"/>
</dbReference>
<dbReference type="Pfam" id="PF11974">
    <property type="entry name" value="bMG3"/>
    <property type="match status" value="1"/>
</dbReference>
<evidence type="ECO:0000259" key="5">
    <source>
        <dbReference type="SMART" id="SM01359"/>
    </source>
</evidence>
<reference evidence="7 8" key="1">
    <citation type="submission" date="2019-03" db="EMBL/GenBank/DDBJ databases">
        <title>Genomic Encyclopedia of Type Strains, Phase IV (KMG-IV): sequencing the most valuable type-strain genomes for metagenomic binning, comparative biology and taxonomic classification.</title>
        <authorList>
            <person name="Goeker M."/>
        </authorList>
    </citation>
    <scope>NUCLEOTIDE SEQUENCE [LARGE SCALE GENOMIC DNA]</scope>
    <source>
        <strain evidence="7 8">DSM 26377</strain>
    </source>
</reference>
<dbReference type="InterPro" id="IPR021868">
    <property type="entry name" value="Alpha_2_Macroglob_MG3"/>
</dbReference>
<dbReference type="Pfam" id="PF17973">
    <property type="entry name" value="bMG10"/>
    <property type="match status" value="1"/>
</dbReference>
<feature type="domain" description="Alpha-2-macroglobulin bait region" evidence="5">
    <location>
        <begin position="1088"/>
        <end position="1228"/>
    </location>
</feature>
<dbReference type="Gene3D" id="2.60.40.3710">
    <property type="match status" value="1"/>
</dbReference>
<dbReference type="Proteomes" id="UP000295341">
    <property type="component" value="Unassembled WGS sequence"/>
</dbReference>
<evidence type="ECO:0000313" key="7">
    <source>
        <dbReference type="EMBL" id="TDU28453.1"/>
    </source>
</evidence>
<comment type="caution">
    <text evidence="7">The sequence shown here is derived from an EMBL/GenBank/DDBJ whole genome shotgun (WGS) entry which is preliminary data.</text>
</comment>
<dbReference type="EMBL" id="SOBT01000009">
    <property type="protein sequence ID" value="TDU28453.1"/>
    <property type="molecule type" value="Genomic_DNA"/>
</dbReference>
<sequence length="1990" mass="218249">MAGLKKLLAGIRQTLRVLGGVIATLFSAVFGSVDWYAPDWMRFLGQRVRAGWNALMASARARPARMAGIVGVVVALIAGSYGGWRWYQSLPKPQLVSFEVNAPGRTCYECDPVGAPNPLRVRFSESVAPIEVAGKPIDEALKLVTLSPAHPGKWQWIDDKSLSFEPAEDWPVGRVFKVAFANKKFVAGHQKLDKYGFEFTSPAFEAKVKNTEFYQDPLIATDKKAVLTLSFSHPVDAADLEKRIGLKLLDKIADGQEKDLGPVAYTVTYDKLKLEAYIASGQLQVPQKEGRLEFVVEEGVRSARGGNTTTGDLKSEVKVPGINSLAVNEVKLDLARDENNDPQQVAVLEFNFPVPEKDTGAKLKAWLLPEKHPDPKIQAEFEESNKGQPYNWSGNGADNRILQKSQPIELKQILGERDNSELQSFSYATEPGRFIYVRLEKGLTAFGGYRLGETQERLLRVPEYPRELRVVSQGSLLAMSGPKRLNLISRDVPAMKIEVSRLLPRQLQHLVTQTRGDFSTPEFNNYGFGEDNLTEKFSKTETLAKMPPGKPAYTALDLAPYLKNDGEDRRGIFLLKLQAWDEANNRAISTSQVDAWGDMVDAPVTDTRLIVVTDLGILIKRNLDGSQDVFVQSVHSGKPVADARVEIIGRNGLPVLDRVTDAEGHVRFTSLKDFQREQQPVMVLARKDGDTSFLPLDYRVRELDMSRFDIGGVGNSSDKNALSAYLFSDRGVYRPGEEIRLGAIVRTQDWSPLPPGLPLLLEVTDPRGQLVRKERLPLTAMGLEEIRHTTKLASPTGTWTFSLSIVKDQHRNDLIGSVTVLVREFEPDRLKMTAHLSNEVAQGWVSPDQLSARIDLQNLFGAPAENRRVTGTLRLSPTVPTFPQYPGYEFSDPQAAREGFTEDLTETQTDDKGAAEFELRLDRFAKATYRLQLVTQGFEAEGGRGVAAEVTQLVSNMPFLVGVKTDGDLSYVGKNADRSASLIAVDPKLAKTEAKDLKLKRIEIKYVSTLVKQNNGTFKYESRRREIGLSDTALTLPAAGHKLALDASTPGSFAYLVFDASGQQLARLDYTVAGEANLSARLEKNAELQIALSKKDYAPGEEIEFQVTAPYTGAGLITVERDKVYAWKWFSADTTASTQRITLPAEGLEGNAYVSVSFVRDPGSAEIYTSPLSYGVAPFSINVDARRSKVDVALPTRVKPGETASFRYKASRPSKIVLFAVDEGILQVARYTSPDPLGFLFQKRSLDVGTLQILDLILPEFRAALMQAAPGGDADGLLAQHLNPFKRKTDIPVAYWSGIVDADDTERTLEYVVPDHFNGKLRVIAVAVSDGAIGVYEGATLVRGDFILSPNAPTFVAPGDTFDVSLGVSNQAEGSGVDAKLALKLVTGKGLEVVSGAEQTLAVAEGRESSIRFKLRATDDLGDASLVFTSALGTRTAKRSIGLSVRPATPYRTQVSASVVKAGAKLDQPVTRDLYPQFREQEAGMSALPMGLAGGFVSYLGNYPYSCTEQLVSQAMPVLVMLKRPDFGRIEKYAKADFNGLIAELRSRQNPDGAYRYWPGSFEQHEFVSVYAQHVLIEAGERGQSVPRDLIDQGNQYLRFLATRDGDTLDEERNGAYALYLLTRQGETLGAEASRLRGRLESRYAEQWRGDIATAYLAAAMKLMKQDREADTLFSKIELSGKRPVDRWHGDMTADAELLYLAAKHFPKRLEKLPAGYVDTLADRITKHQYHSLSAATTLLALDAYANVATTQTAGKLKLSELLADGKSKDLVLPAGLFPKIGFSSAAAKLQFGNEADLPAFSFVSQAGFERTPPKEPLREGFEILREYTDKDGKAITSVKQGEEVTVRLKFRSITQASSWSVALVDLLPGGFEMVVPPTEAQTTVAQAGDDEASTSEGDEGEGDGSSEEQTTWGCPICQAGTTASLSFADFREDRSVFYVGVTPDLSEIVYRIKATNTGTFTVPPAYGEGMYDREFNARSAAGSVTVTAP</sequence>
<dbReference type="RefSeq" id="WP_133881999.1">
    <property type="nucleotide sequence ID" value="NZ_SOBT01000009.1"/>
</dbReference>
<feature type="compositionally biased region" description="Acidic residues" evidence="3">
    <location>
        <begin position="1889"/>
        <end position="1907"/>
    </location>
</feature>
<proteinExistence type="inferred from homology"/>
<dbReference type="SMART" id="SM01359">
    <property type="entry name" value="A2M_N_2"/>
    <property type="match status" value="1"/>
</dbReference>
<keyword evidence="8" id="KW-1185">Reference proteome</keyword>
<dbReference type="InterPro" id="IPR011625">
    <property type="entry name" value="A2M_N_BRD"/>
</dbReference>
<feature type="transmembrane region" description="Helical" evidence="4">
    <location>
        <begin position="15"/>
        <end position="37"/>
    </location>
</feature>
<dbReference type="InterPro" id="IPR051802">
    <property type="entry name" value="YfhM-like"/>
</dbReference>
<evidence type="ECO:0008006" key="9">
    <source>
        <dbReference type="Google" id="ProtNLM"/>
    </source>
</evidence>
<dbReference type="InterPro" id="IPR002890">
    <property type="entry name" value="MG2"/>
</dbReference>
<dbReference type="PANTHER" id="PTHR40094:SF1">
    <property type="entry name" value="UBIQUITIN DOMAIN-CONTAINING PROTEIN"/>
    <property type="match status" value="1"/>
</dbReference>
<feature type="transmembrane region" description="Helical" evidence="4">
    <location>
        <begin position="66"/>
        <end position="87"/>
    </location>
</feature>
<dbReference type="GO" id="GO:0004866">
    <property type="term" value="F:endopeptidase inhibitor activity"/>
    <property type="evidence" value="ECO:0007669"/>
    <property type="project" value="InterPro"/>
</dbReference>
<evidence type="ECO:0000256" key="3">
    <source>
        <dbReference type="SAM" id="MobiDB-lite"/>
    </source>
</evidence>
<evidence type="ECO:0000256" key="2">
    <source>
        <dbReference type="ARBA" id="ARBA00022729"/>
    </source>
</evidence>
<keyword evidence="2" id="KW-0732">Signal</keyword>
<evidence type="ECO:0000313" key="8">
    <source>
        <dbReference type="Proteomes" id="UP000295341"/>
    </source>
</evidence>
<comment type="similarity">
    <text evidence="1">Belongs to the protease inhibitor I39 (alpha-2-macroglobulin) family. Bacterial alpha-2-macroglobulin subfamily.</text>
</comment>
<name>A0A4R7P3V0_9GAMM</name>
<dbReference type="Pfam" id="PF07703">
    <property type="entry name" value="A2M_BRD"/>
    <property type="match status" value="1"/>
</dbReference>
<dbReference type="Pfam" id="PF00207">
    <property type="entry name" value="A2M"/>
    <property type="match status" value="1"/>
</dbReference>
<dbReference type="InterPro" id="IPR041246">
    <property type="entry name" value="Bact_MG10"/>
</dbReference>
<evidence type="ECO:0000256" key="1">
    <source>
        <dbReference type="ARBA" id="ARBA00010556"/>
    </source>
</evidence>
<dbReference type="PANTHER" id="PTHR40094">
    <property type="entry name" value="ALPHA-2-MACROGLOBULIN HOMOLOG"/>
    <property type="match status" value="1"/>
</dbReference>
<dbReference type="Gene3D" id="2.60.40.1930">
    <property type="match status" value="1"/>
</dbReference>
<dbReference type="Pfam" id="PF17972">
    <property type="entry name" value="bMG5"/>
    <property type="match status" value="1"/>
</dbReference>
<feature type="region of interest" description="Disordered" evidence="3">
    <location>
        <begin position="1883"/>
        <end position="1913"/>
    </location>
</feature>